<dbReference type="Pfam" id="PF18951">
    <property type="entry name" value="DUF5695"/>
    <property type="match status" value="1"/>
</dbReference>
<gene>
    <name evidence="1" type="ORF">FXB38_18290</name>
</gene>
<proteinExistence type="predicted"/>
<dbReference type="InterPro" id="IPR043750">
    <property type="entry name" value="DUF5695"/>
</dbReference>
<dbReference type="EMBL" id="VSSR01000028">
    <property type="protein sequence ID" value="TYL83514.1"/>
    <property type="molecule type" value="Genomic_DNA"/>
</dbReference>
<sequence>MEVRKRSIRASSMSPASAPSLRMQYRIRLMTKTKGMSKVWTYMRRTMLLGSSFFGSALFGGVTLPTPNRPQRKVAMVLEAADSSFVVGCTQDGITSLRYRNDTYDTDYVLPGAVLGTAHARVRRAGSSEWHTLRTGVDATKPMHSAALELVARDAGVLLTTRLAVDEAGLTWEIMLRNDGMASVEVGDLYLPMPMNTEFPAGQPVSVAVLKHSFVSGHGSHIFWIRGNSTGPFLMLLPEADTSLEYWNVHKDSAEASGTWCAYILGGAAASEAVAGGTRWRQPTHSLSLSPAEERRYRLRFQWVADYEAARRAIADAGLVDVEVMPGMTVPNDLHVDIALASSIPVERIEAEFTGDTVAQRLPDRAGRRLWRVRFSRLGENRLTLHQPGARQTFLEFFATEPVETMMKKRAAFIVKRQHRDPSKWYDGLFGEWNMETQVLLGPDNYDRINGRRIYEVTCDDPGLSKPAYLATKNAEHPDAAEVAALDRYIDTFVWGGLQRTTQEAYAYGLYGIPDWKQNRESSDPGPKGRLHIWRPYDYPHIFAMYLAMHRIACDHSAIPTRQSARDYLVRAYGTALAMFTVPMRVVMWSAYRTGFYNECVIPELLSALTTAGLMREAATLEAHWARKVRAFVDPKADLFGSEYPFDSTGFESTQALARSALDDPVAMGVSKAAARAFAERQIAANLFCRGWLEPAYYYLGSDYRGTAGDAYTLTYMAQMGGWALLDHALNDADDPHPLLRLGYASQLSAWALLNSGPASAGHGYWYPGEENDGAAGGGFEPAPSGTTWLGQPHHRGTWYYSCEIDLGFCGAVRAAATIVADDPIFGQVCHGGIMETFAHTLRIWPRDGVRRRLNVRLQSLRLDLVLLDARFRADGPIILNLGEGWISLTPEPFAPSASGVTFELRYDDGRKRKEVVDITDSQIVVRLPAARLPRVQVR</sequence>
<dbReference type="Proteomes" id="UP000324853">
    <property type="component" value="Unassembled WGS sequence"/>
</dbReference>
<reference evidence="1 2" key="1">
    <citation type="submission" date="2019-08" db="EMBL/GenBank/DDBJ databases">
        <title>Bradyrhizobium hipponensis sp. nov., a rhizobium isolated from a Lupinus angustifolius root nodule in Tunisia.</title>
        <authorList>
            <person name="Off K."/>
            <person name="Rejili M."/>
            <person name="Mars M."/>
            <person name="Brachmann A."/>
            <person name="Marin M."/>
        </authorList>
    </citation>
    <scope>NUCLEOTIDE SEQUENCE [LARGE SCALE GENOMIC DNA]</scope>
    <source>
        <strain evidence="1 2">CTAW11</strain>
    </source>
</reference>
<evidence type="ECO:0000313" key="2">
    <source>
        <dbReference type="Proteomes" id="UP000324853"/>
    </source>
</evidence>
<keyword evidence="2" id="KW-1185">Reference proteome</keyword>
<dbReference type="OrthoDB" id="9761789at2"/>
<dbReference type="AlphaFoldDB" id="A0A5S4WN56"/>
<organism evidence="1 2">
    <name type="scientific">Bradyrhizobium cytisi</name>
    <dbReference type="NCBI Taxonomy" id="515489"/>
    <lineage>
        <taxon>Bacteria</taxon>
        <taxon>Pseudomonadati</taxon>
        <taxon>Pseudomonadota</taxon>
        <taxon>Alphaproteobacteria</taxon>
        <taxon>Hyphomicrobiales</taxon>
        <taxon>Nitrobacteraceae</taxon>
        <taxon>Bradyrhizobium</taxon>
    </lineage>
</organism>
<accession>A0A5S4WN56</accession>
<evidence type="ECO:0000313" key="1">
    <source>
        <dbReference type="EMBL" id="TYL83514.1"/>
    </source>
</evidence>
<name>A0A5S4WN56_9BRAD</name>
<comment type="caution">
    <text evidence="1">The sequence shown here is derived from an EMBL/GenBank/DDBJ whole genome shotgun (WGS) entry which is preliminary data.</text>
</comment>
<protein>
    <submittedName>
        <fullName evidence="1">Uncharacterized protein</fullName>
    </submittedName>
</protein>